<dbReference type="PROSITE" id="PS51184">
    <property type="entry name" value="JMJC"/>
    <property type="match status" value="1"/>
</dbReference>
<dbReference type="InterPro" id="IPR003347">
    <property type="entry name" value="JmjC_dom"/>
</dbReference>
<dbReference type="InterPro" id="IPR041667">
    <property type="entry name" value="Cupin_8"/>
</dbReference>
<comment type="caution">
    <text evidence="2">The sequence shown here is derived from an EMBL/GenBank/DDBJ whole genome shotgun (WGS) entry which is preliminary data.</text>
</comment>
<dbReference type="EMBL" id="CAMXCT020006146">
    <property type="protein sequence ID" value="CAL1167413.1"/>
    <property type="molecule type" value="Genomic_DNA"/>
</dbReference>
<feature type="domain" description="JmjC" evidence="1">
    <location>
        <begin position="81"/>
        <end position="273"/>
    </location>
</feature>
<name>A0A9P1GI54_9DINO</name>
<sequence length="301" mass="33802">MAIREISSEDASKYDDGATVLVLKDTFGKLRQGGTFLNSLASEVAYQRNCRGVVTRSRAPFAQIRRELPFSHHEDSILLMDENILLGADGILDEAPSYLQEDWFHHFPEMLRPSRLCLILGGTGSRSDLHADPLSWTGWNCLLQGSKAWRFYCHEHERSEPFQSSLRPFGIKSQDSKEVELCSIGSSFVSEVDTFATGAVHRPFSLGADLSRFPKVSNATRPLEYLQKAGETLIFPGHWWHQTYHLGATVGLAGQLLNRQNLRRVMGHVIDWCGLEVDEGIWQKSPQEVITEVLGDAIDSM</sequence>
<keyword evidence="5" id="KW-1185">Reference proteome</keyword>
<evidence type="ECO:0000313" key="3">
    <source>
        <dbReference type="EMBL" id="CAL1167413.1"/>
    </source>
</evidence>
<dbReference type="Proteomes" id="UP001152797">
    <property type="component" value="Unassembled WGS sequence"/>
</dbReference>
<dbReference type="AlphaFoldDB" id="A0A9P1GI54"/>
<proteinExistence type="predicted"/>
<dbReference type="PANTHER" id="PTHR12480">
    <property type="entry name" value="ARGININE DEMETHYLASE AND LYSYL-HYDROXYLASE JMJD"/>
    <property type="match status" value="1"/>
</dbReference>
<gene>
    <name evidence="2" type="ORF">C1SCF055_LOCUS38968</name>
</gene>
<dbReference type="SUPFAM" id="SSF51197">
    <property type="entry name" value="Clavaminate synthase-like"/>
    <property type="match status" value="1"/>
</dbReference>
<reference evidence="3" key="2">
    <citation type="submission" date="2024-04" db="EMBL/GenBank/DDBJ databases">
        <authorList>
            <person name="Chen Y."/>
            <person name="Shah S."/>
            <person name="Dougan E. K."/>
            <person name="Thang M."/>
            <person name="Chan C."/>
        </authorList>
    </citation>
    <scope>NUCLEOTIDE SEQUENCE [LARGE SCALE GENOMIC DNA]</scope>
</reference>
<dbReference type="Gene3D" id="2.60.120.650">
    <property type="entry name" value="Cupin"/>
    <property type="match status" value="1"/>
</dbReference>
<dbReference type="EMBL" id="CAMXCT030006146">
    <property type="protein sequence ID" value="CAL4801350.1"/>
    <property type="molecule type" value="Genomic_DNA"/>
</dbReference>
<dbReference type="InterPro" id="IPR050910">
    <property type="entry name" value="JMJD6_ArgDemeth/LysHydrox"/>
</dbReference>
<dbReference type="EMBL" id="CAMXCT010006146">
    <property type="protein sequence ID" value="CAI4014038.1"/>
    <property type="molecule type" value="Genomic_DNA"/>
</dbReference>
<evidence type="ECO:0000313" key="4">
    <source>
        <dbReference type="EMBL" id="CAL4801350.1"/>
    </source>
</evidence>
<evidence type="ECO:0000313" key="5">
    <source>
        <dbReference type="Proteomes" id="UP001152797"/>
    </source>
</evidence>
<dbReference type="Pfam" id="PF13621">
    <property type="entry name" value="Cupin_8"/>
    <property type="match status" value="1"/>
</dbReference>
<evidence type="ECO:0000313" key="2">
    <source>
        <dbReference type="EMBL" id="CAI4014038.1"/>
    </source>
</evidence>
<reference evidence="2" key="1">
    <citation type="submission" date="2022-10" db="EMBL/GenBank/DDBJ databases">
        <authorList>
            <person name="Chen Y."/>
            <person name="Dougan E. K."/>
            <person name="Chan C."/>
            <person name="Rhodes N."/>
            <person name="Thang M."/>
        </authorList>
    </citation>
    <scope>NUCLEOTIDE SEQUENCE</scope>
</reference>
<dbReference type="OrthoDB" id="203487at2759"/>
<protein>
    <submittedName>
        <fullName evidence="4">Bifunctional arginine demethylase and lysyl-hydroxylase PSR</fullName>
    </submittedName>
</protein>
<organism evidence="2">
    <name type="scientific">Cladocopium goreaui</name>
    <dbReference type="NCBI Taxonomy" id="2562237"/>
    <lineage>
        <taxon>Eukaryota</taxon>
        <taxon>Sar</taxon>
        <taxon>Alveolata</taxon>
        <taxon>Dinophyceae</taxon>
        <taxon>Suessiales</taxon>
        <taxon>Symbiodiniaceae</taxon>
        <taxon>Cladocopium</taxon>
    </lineage>
</organism>
<evidence type="ECO:0000259" key="1">
    <source>
        <dbReference type="PROSITE" id="PS51184"/>
    </source>
</evidence>
<accession>A0A9P1GI54</accession>